<dbReference type="PANTHER" id="PTHR21090">
    <property type="entry name" value="AROM/DEHYDROQUINATE SYNTHASE"/>
    <property type="match status" value="1"/>
</dbReference>
<protein>
    <recommendedName>
        <fullName evidence="9">Quinate repressor protein</fullName>
    </recommendedName>
</protein>
<dbReference type="SUPFAM" id="SSF52540">
    <property type="entry name" value="P-loop containing nucleoside triphosphate hydrolases"/>
    <property type="match status" value="1"/>
</dbReference>
<dbReference type="InterPro" id="IPR036291">
    <property type="entry name" value="NAD(P)-bd_dom_sf"/>
</dbReference>
<dbReference type="AlphaFoldDB" id="A0A9W8Y6P4"/>
<dbReference type="EMBL" id="JAPEUY010000011">
    <property type="protein sequence ID" value="KAJ4368002.1"/>
    <property type="molecule type" value="Genomic_DNA"/>
</dbReference>
<dbReference type="PANTHER" id="PTHR21090:SF27">
    <property type="entry name" value="QUINATE REPRESSOR PROTEIN"/>
    <property type="match status" value="1"/>
</dbReference>
<dbReference type="InterPro" id="IPR046346">
    <property type="entry name" value="Aminoacid_DH-like_N_sf"/>
</dbReference>
<evidence type="ECO:0000256" key="2">
    <source>
        <dbReference type="ARBA" id="ARBA00009349"/>
    </source>
</evidence>
<dbReference type="GO" id="GO:0003855">
    <property type="term" value="F:3-dehydroquinate dehydratase activity"/>
    <property type="evidence" value="ECO:0007669"/>
    <property type="project" value="InterPro"/>
</dbReference>
<feature type="domain" description="Quinate/shikimate 5-dehydrogenase/glutamyl-tRNA reductase" evidence="4">
    <location>
        <begin position="701"/>
        <end position="743"/>
    </location>
</feature>
<dbReference type="Pfam" id="PF08501">
    <property type="entry name" value="Shikimate_dh_N"/>
    <property type="match status" value="1"/>
</dbReference>
<dbReference type="Gene3D" id="3.40.50.10860">
    <property type="entry name" value="Leucine Dehydrogenase, chain A, domain 1"/>
    <property type="match status" value="1"/>
</dbReference>
<dbReference type="InterPro" id="IPR001381">
    <property type="entry name" value="DHquinase_I"/>
</dbReference>
<dbReference type="Pfam" id="PF01488">
    <property type="entry name" value="Shikimate_DH"/>
    <property type="match status" value="1"/>
</dbReference>
<dbReference type="SUPFAM" id="SSF51735">
    <property type="entry name" value="NAD(P)-binding Rossmann-fold domains"/>
    <property type="match status" value="1"/>
</dbReference>
<dbReference type="CDD" id="cd00502">
    <property type="entry name" value="DHQase_I"/>
    <property type="match status" value="1"/>
</dbReference>
<dbReference type="Pfam" id="PF01202">
    <property type="entry name" value="SKI"/>
    <property type="match status" value="1"/>
</dbReference>
<proteinExistence type="inferred from homology"/>
<name>A0A9W8Y6P4_9PLEO</name>
<evidence type="ECO:0000259" key="4">
    <source>
        <dbReference type="Pfam" id="PF01488"/>
    </source>
</evidence>
<dbReference type="GO" id="GO:0003866">
    <property type="term" value="F:3-phosphoshikimate 1-carboxyvinyltransferase activity"/>
    <property type="evidence" value="ECO:0007669"/>
    <property type="project" value="TreeGrafter"/>
</dbReference>
<dbReference type="FunFam" id="3.40.50.720:FF:000386">
    <property type="entry name" value="Quinate repressor protein"/>
    <property type="match status" value="1"/>
</dbReference>
<dbReference type="InterPro" id="IPR027417">
    <property type="entry name" value="P-loop_NTPase"/>
</dbReference>
<comment type="similarity">
    <text evidence="1">In the 2nd section; belongs to the type-I 3-dehydroquinase family.</text>
</comment>
<comment type="caution">
    <text evidence="7">The sequence shown here is derived from an EMBL/GenBank/DDBJ whole genome shotgun (WGS) entry which is preliminary data.</text>
</comment>
<evidence type="ECO:0000256" key="1">
    <source>
        <dbReference type="ARBA" id="ARBA00006477"/>
    </source>
</evidence>
<dbReference type="GO" id="GO:0009423">
    <property type="term" value="P:chorismate biosynthetic process"/>
    <property type="evidence" value="ECO:0007669"/>
    <property type="project" value="TreeGrafter"/>
</dbReference>
<feature type="region of interest" description="Disordered" evidence="3">
    <location>
        <begin position="57"/>
        <end position="83"/>
    </location>
</feature>
<evidence type="ECO:0000313" key="8">
    <source>
        <dbReference type="Proteomes" id="UP001140560"/>
    </source>
</evidence>
<evidence type="ECO:0008006" key="9">
    <source>
        <dbReference type="Google" id="ProtNLM"/>
    </source>
</evidence>
<dbReference type="InterPro" id="IPR013785">
    <property type="entry name" value="Aldolase_TIM"/>
</dbReference>
<evidence type="ECO:0000259" key="6">
    <source>
        <dbReference type="Pfam" id="PF18317"/>
    </source>
</evidence>
<dbReference type="Proteomes" id="UP001140560">
    <property type="component" value="Unassembled WGS sequence"/>
</dbReference>
<reference evidence="7" key="1">
    <citation type="submission" date="2022-10" db="EMBL/GenBank/DDBJ databases">
        <title>Tapping the CABI collections for fungal endophytes: first genome assemblies for Collariella, Neodidymelliopsis, Ascochyta clinopodiicola, Didymella pomorum, Didymosphaeria variabile, Neocosmospora piperis and Neocucurbitaria cava.</title>
        <authorList>
            <person name="Hill R."/>
        </authorList>
    </citation>
    <scope>NUCLEOTIDE SEQUENCE</scope>
    <source>
        <strain evidence="7">IMI 356814</strain>
    </source>
</reference>
<dbReference type="OrthoDB" id="4415835at2759"/>
<organism evidence="7 8">
    <name type="scientific">Neocucurbitaria cava</name>
    <dbReference type="NCBI Taxonomy" id="798079"/>
    <lineage>
        <taxon>Eukaryota</taxon>
        <taxon>Fungi</taxon>
        <taxon>Dikarya</taxon>
        <taxon>Ascomycota</taxon>
        <taxon>Pezizomycotina</taxon>
        <taxon>Dothideomycetes</taxon>
        <taxon>Pleosporomycetidae</taxon>
        <taxon>Pleosporales</taxon>
        <taxon>Pleosporineae</taxon>
        <taxon>Cucurbitariaceae</taxon>
        <taxon>Neocucurbitaria</taxon>
    </lineage>
</organism>
<dbReference type="SUPFAM" id="SSF51569">
    <property type="entry name" value="Aldolase"/>
    <property type="match status" value="1"/>
</dbReference>
<feature type="compositionally biased region" description="Polar residues" evidence="3">
    <location>
        <begin position="57"/>
        <end position="79"/>
    </location>
</feature>
<evidence type="ECO:0000259" key="5">
    <source>
        <dbReference type="Pfam" id="PF08501"/>
    </source>
</evidence>
<feature type="domain" description="Shikimate dehydrogenase substrate binding N-terminal" evidence="5">
    <location>
        <begin position="555"/>
        <end position="636"/>
    </location>
</feature>
<dbReference type="InterPro" id="IPR006151">
    <property type="entry name" value="Shikm_DH/Glu-tRNA_Rdtase"/>
</dbReference>
<dbReference type="Gene3D" id="3.40.50.300">
    <property type="entry name" value="P-loop containing nucleotide triphosphate hydrolases"/>
    <property type="match status" value="1"/>
</dbReference>
<dbReference type="Gene3D" id="3.40.50.720">
    <property type="entry name" value="NAD(P)-binding Rossmann-like Domain"/>
    <property type="match status" value="1"/>
</dbReference>
<accession>A0A9W8Y6P4</accession>
<dbReference type="CDD" id="cd01065">
    <property type="entry name" value="NAD_bind_Shikimate_DH"/>
    <property type="match status" value="1"/>
</dbReference>
<dbReference type="SUPFAM" id="SSF53223">
    <property type="entry name" value="Aminoacid dehydrogenase-like, N-terminal domain"/>
    <property type="match status" value="1"/>
</dbReference>
<keyword evidence="8" id="KW-1185">Reference proteome</keyword>
<dbReference type="Pfam" id="PF18317">
    <property type="entry name" value="SDH_C"/>
    <property type="match status" value="1"/>
</dbReference>
<dbReference type="InterPro" id="IPR031322">
    <property type="entry name" value="Shikimate/glucono_kinase"/>
</dbReference>
<feature type="region of interest" description="Disordered" evidence="3">
    <location>
        <begin position="880"/>
        <end position="903"/>
    </location>
</feature>
<comment type="similarity">
    <text evidence="2">In the N-terminal section; belongs to the shikimate kinase family.</text>
</comment>
<evidence type="ECO:0000256" key="3">
    <source>
        <dbReference type="SAM" id="MobiDB-lite"/>
    </source>
</evidence>
<dbReference type="InterPro" id="IPR013708">
    <property type="entry name" value="Shikimate_DH-bd_N"/>
</dbReference>
<dbReference type="Gene3D" id="3.20.20.70">
    <property type="entry name" value="Aldolase class I"/>
    <property type="match status" value="1"/>
</dbReference>
<dbReference type="Pfam" id="PF01487">
    <property type="entry name" value="DHquinase_I"/>
    <property type="match status" value="1"/>
</dbReference>
<dbReference type="GO" id="GO:0004764">
    <property type="term" value="F:shikimate 3-dehydrogenase (NADP+) activity"/>
    <property type="evidence" value="ECO:0007669"/>
    <property type="project" value="InterPro"/>
</dbReference>
<gene>
    <name evidence="7" type="ORF">N0V83_006357</name>
</gene>
<dbReference type="InterPro" id="IPR041121">
    <property type="entry name" value="SDH_C"/>
</dbReference>
<sequence length="903" mass="100621">MTPSHQARLEESVDEVQVPVIHIFTGYQLKDFECMASIVAGTKRAFAALGEERNGRVSLSTPPALRQRSQPNSGTSTPVPATLASPSECRRIFNSNASIVLIGMHGTGKATLAMMASGACRRRVVDMENLFYNITGFSTAKYRKQFGSSNHCLRQEEVLRNALITYDKGAIIVCNGGFPLDKTCQVLLREFALTHPVIHITRDLRSVYQYLETAAESKLHDLLELSTPVFRRCSNYEFYNLSETNATLALAHQPSVPAFLTLKRAERTFFKFLSRVLSPRNTHSKSKSVNPPLEPGHFPLSHVPLELRHYTCAVQVPLSDLTPEDVDIEELEFGCDAFEIVVDPLQLSTSHAEDISKSISKVRRSTVTPIIYHVMPASTNSSYLEASYISNLWHGLRMAPECATVDLNLPEDLIQAIVSCRGSTKIIGHLHAAVDWYDAFWLEKYDSAMRLGCSLVRFTRPANFMDDNAAIQSFRNTINAKSQRIPMICYNTGRAGRRSACFNQVLTPVIPETIRNSATFEARAQHNPEMSWLTVQEATHILYASFTYDPMEFYVVGASAGYSLSPAMHNAAYQACGMPHRYNRLQTTTLHKTIQELLRRPHFGGTAISQPFKIEAMSLTQSISRHARAIGAINTLIPIRHLNKDGSIPDADDIELFQERNQSGPIKALYGDNTDWIGVRSCIRRGLSPANAVRPMTTSGLIIGSGGMARAAIYAMLQLGIKNIAIFNRTVENARTLATYFTELASSPAAAKIFPSFVQGSQPSFRILESRDDPWPSDLRAPTVIVSCIPTHAVGDNPSPQFKLPSHWIHSLTGGVVVELAYRTLNTPLTKQIREEASKSWICLDGLDLLPEQGFAQFELFTGKRAPRRVMREEVLRRWTDEEGQSNPSMVQTRLEAMDRQEP</sequence>
<feature type="domain" description="SDH C-terminal" evidence="6">
    <location>
        <begin position="846"/>
        <end position="876"/>
    </location>
</feature>
<evidence type="ECO:0000313" key="7">
    <source>
        <dbReference type="EMBL" id="KAJ4368002.1"/>
    </source>
</evidence>